<dbReference type="Pfam" id="PF13927">
    <property type="entry name" value="Ig_3"/>
    <property type="match status" value="1"/>
</dbReference>
<dbReference type="SMART" id="SM00408">
    <property type="entry name" value="IGc2"/>
    <property type="match status" value="1"/>
</dbReference>
<reference evidence="4" key="1">
    <citation type="submission" date="2022-03" db="EMBL/GenBank/DDBJ databases">
        <authorList>
            <person name="Alioto T."/>
            <person name="Alioto T."/>
            <person name="Gomez Garrido J."/>
        </authorList>
    </citation>
    <scope>NUCLEOTIDE SEQUENCE</scope>
</reference>
<dbReference type="GO" id="GO:0007155">
    <property type="term" value="P:cell adhesion"/>
    <property type="evidence" value="ECO:0007669"/>
    <property type="project" value="InterPro"/>
</dbReference>
<feature type="domain" description="Ig-like" evidence="3">
    <location>
        <begin position="471"/>
        <end position="551"/>
    </location>
</feature>
<dbReference type="InterPro" id="IPR047012">
    <property type="entry name" value="ICAM_VCAM"/>
</dbReference>
<dbReference type="PANTHER" id="PTHR13771:SF9">
    <property type="entry name" value="INTERCELLULAR ADHESION MOLECULE 5"/>
    <property type="match status" value="1"/>
</dbReference>
<dbReference type="AlphaFoldDB" id="A0AAD1VWR4"/>
<dbReference type="EMBL" id="OW240914">
    <property type="protein sequence ID" value="CAH2273121.1"/>
    <property type="molecule type" value="Genomic_DNA"/>
</dbReference>
<feature type="transmembrane region" description="Helical" evidence="1">
    <location>
        <begin position="557"/>
        <end position="582"/>
    </location>
</feature>
<evidence type="ECO:0000313" key="4">
    <source>
        <dbReference type="EMBL" id="CAH2273121.1"/>
    </source>
</evidence>
<sequence length="609" mass="68105">MTFWIQWSLAFLVIVFGRSHAEDRPCEITVMDYQKFGDVNEIITLNCTSTCSTPVWKTNLRKSNILRGSTWSSVDVSLEMGNFTATCFSADGNISSIAPLCGYVPPSQVTIDMPEVLEEGTVNTITCKVYNVFPEPLLRMSVTRDRDIIYEETFEKNNWKTMVNKTMTYNFTAERSDNLKDFSCNTILELGTYSNVTKSSSSVTIRTFSLTSPEISSEVWIEQGSNANSTFKCTVPHAFPPENVTLDILFEETYLSPHIERLTDGTVMGTRSYSTSTIPIGKYKLKCKAQLFNSVKTQTLDVNIYEHPTVNFTLPIDTIDLDNTVTAYCDLTTQNIEPYSVGIFYDQEKACEDQQNCDFTVTRRARTTNITCKAYLRENPNIAEVASKVLSVHYLPRFTNDLCPERFIWVENKTKDFNCSAEGNPEAKTNCNIPSLMTKNDSDTYTCVASNRLGNVTTSVNLIVQYQPSSPVISKTPNSDIDKGNSVNLTCESDCLPACEYSWVIPPGTSVEFAEKNRLIIINSATHSHSGEYICNVKNKHGIAETRIDITVKGKNWLPVIIGVIAIIVLLAAVAVLVYCLWRKGKIGSYRVQNSKKLSKENIPLSNGA</sequence>
<evidence type="ECO:0000259" key="3">
    <source>
        <dbReference type="PROSITE" id="PS50835"/>
    </source>
</evidence>
<keyword evidence="2" id="KW-0732">Signal</keyword>
<dbReference type="PROSITE" id="PS50835">
    <property type="entry name" value="IG_LIKE"/>
    <property type="match status" value="1"/>
</dbReference>
<protein>
    <submittedName>
        <fullName evidence="4">Intercellular adhesion molecule 5</fullName>
    </submittedName>
</protein>
<dbReference type="InterPro" id="IPR007110">
    <property type="entry name" value="Ig-like_dom"/>
</dbReference>
<feature type="chain" id="PRO_5042047156" evidence="2">
    <location>
        <begin position="22"/>
        <end position="609"/>
    </location>
</feature>
<accession>A0AAD1VWR4</accession>
<feature type="signal peptide" evidence="2">
    <location>
        <begin position="1"/>
        <end position="21"/>
    </location>
</feature>
<dbReference type="GO" id="GO:0005178">
    <property type="term" value="F:integrin binding"/>
    <property type="evidence" value="ECO:0007669"/>
    <property type="project" value="InterPro"/>
</dbReference>
<organism evidence="4 5">
    <name type="scientific">Pelobates cultripes</name>
    <name type="common">Western spadefoot toad</name>
    <dbReference type="NCBI Taxonomy" id="61616"/>
    <lineage>
        <taxon>Eukaryota</taxon>
        <taxon>Metazoa</taxon>
        <taxon>Chordata</taxon>
        <taxon>Craniata</taxon>
        <taxon>Vertebrata</taxon>
        <taxon>Euteleostomi</taxon>
        <taxon>Amphibia</taxon>
        <taxon>Batrachia</taxon>
        <taxon>Anura</taxon>
        <taxon>Pelobatoidea</taxon>
        <taxon>Pelobatidae</taxon>
        <taxon>Pelobates</taxon>
    </lineage>
</organism>
<name>A0AAD1VWR4_PELCU</name>
<dbReference type="Gene3D" id="2.60.40.10">
    <property type="entry name" value="Immunoglobulins"/>
    <property type="match status" value="4"/>
</dbReference>
<proteinExistence type="predicted"/>
<dbReference type="Proteomes" id="UP001295444">
    <property type="component" value="Chromosome 03"/>
</dbReference>
<dbReference type="InterPro" id="IPR003599">
    <property type="entry name" value="Ig_sub"/>
</dbReference>
<evidence type="ECO:0000256" key="1">
    <source>
        <dbReference type="SAM" id="Phobius"/>
    </source>
</evidence>
<evidence type="ECO:0000313" key="5">
    <source>
        <dbReference type="Proteomes" id="UP001295444"/>
    </source>
</evidence>
<keyword evidence="1" id="KW-0812">Transmembrane</keyword>
<dbReference type="InterPro" id="IPR036179">
    <property type="entry name" value="Ig-like_dom_sf"/>
</dbReference>
<dbReference type="InterPro" id="IPR003598">
    <property type="entry name" value="Ig_sub2"/>
</dbReference>
<gene>
    <name evidence="4" type="ORF">PECUL_23A000652</name>
</gene>
<dbReference type="SMART" id="SM00409">
    <property type="entry name" value="IG"/>
    <property type="match status" value="2"/>
</dbReference>
<keyword evidence="5" id="KW-1185">Reference proteome</keyword>
<dbReference type="SUPFAM" id="SSF48726">
    <property type="entry name" value="Immunoglobulin"/>
    <property type="match status" value="3"/>
</dbReference>
<dbReference type="PANTHER" id="PTHR13771">
    <property type="entry name" value="INTERCELLULAR ADHESION MOLECULE"/>
    <property type="match status" value="1"/>
</dbReference>
<keyword evidence="1" id="KW-1133">Transmembrane helix</keyword>
<keyword evidence="1" id="KW-0472">Membrane</keyword>
<dbReference type="InterPro" id="IPR013783">
    <property type="entry name" value="Ig-like_fold"/>
</dbReference>
<evidence type="ECO:0000256" key="2">
    <source>
        <dbReference type="SAM" id="SignalP"/>
    </source>
</evidence>